<dbReference type="EMBL" id="CAJNNW010028451">
    <property type="protein sequence ID" value="CAE8696151.1"/>
    <property type="molecule type" value="Genomic_DNA"/>
</dbReference>
<evidence type="ECO:0000313" key="1">
    <source>
        <dbReference type="EMBL" id="CAE8696151.1"/>
    </source>
</evidence>
<feature type="non-terminal residue" evidence="1">
    <location>
        <position position="195"/>
    </location>
</feature>
<reference evidence="1" key="1">
    <citation type="submission" date="2021-02" db="EMBL/GenBank/DDBJ databases">
        <authorList>
            <person name="Dougan E. K."/>
            <person name="Rhodes N."/>
            <person name="Thang M."/>
            <person name="Chan C."/>
        </authorList>
    </citation>
    <scope>NUCLEOTIDE SEQUENCE</scope>
</reference>
<comment type="caution">
    <text evidence="1">The sequence shown here is derived from an EMBL/GenBank/DDBJ whole genome shotgun (WGS) entry which is preliminary data.</text>
</comment>
<dbReference type="Proteomes" id="UP000626109">
    <property type="component" value="Unassembled WGS sequence"/>
</dbReference>
<proteinExistence type="predicted"/>
<organism evidence="1 2">
    <name type="scientific">Polarella glacialis</name>
    <name type="common">Dinoflagellate</name>
    <dbReference type="NCBI Taxonomy" id="89957"/>
    <lineage>
        <taxon>Eukaryota</taxon>
        <taxon>Sar</taxon>
        <taxon>Alveolata</taxon>
        <taxon>Dinophyceae</taxon>
        <taxon>Suessiales</taxon>
        <taxon>Suessiaceae</taxon>
        <taxon>Polarella</taxon>
    </lineage>
</organism>
<evidence type="ECO:0000313" key="2">
    <source>
        <dbReference type="Proteomes" id="UP000626109"/>
    </source>
</evidence>
<dbReference type="AlphaFoldDB" id="A0A813KDE4"/>
<name>A0A813KDE4_POLGL</name>
<sequence length="195" mass="22085">EERAASQRPSASRPDYRDARERGHITAQVNIHIHHHHVSSPAPTPPTRGLVPVPRPPAMPPIGAVARISVTELRFTQNSMAGTFSCGRSLQDLVDSLNTGEISPLAPFLKLTAFWEECRRDAGKFAWFVSDNRRLWCLQKHQREMGHLVEVDVICTALQKSDIRKEYRKAQTHDRHFDTRCDGVSIHVRGSDSRH</sequence>
<accession>A0A813KDE4</accession>
<protein>
    <submittedName>
        <fullName evidence="1">Uncharacterized protein</fullName>
    </submittedName>
</protein>
<gene>
    <name evidence="1" type="ORF">PGLA2088_LOCUS29710</name>
</gene>